<proteinExistence type="predicted"/>
<evidence type="ECO:0000256" key="1">
    <source>
        <dbReference type="SAM" id="MobiDB-lite"/>
    </source>
</evidence>
<comment type="caution">
    <text evidence="2">The sequence shown here is derived from an EMBL/GenBank/DDBJ whole genome shotgun (WGS) entry which is preliminary data.</text>
</comment>
<evidence type="ECO:0000313" key="2">
    <source>
        <dbReference type="EMBL" id="PJG55213.1"/>
    </source>
</evidence>
<protein>
    <recommendedName>
        <fullName evidence="4">Conjugative transfer region protein TrbK</fullName>
    </recommendedName>
</protein>
<dbReference type="Pfam" id="PF20084">
    <property type="entry name" value="TrbK"/>
    <property type="match status" value="1"/>
</dbReference>
<gene>
    <name evidence="2" type="ORF">CVM73_11705</name>
</gene>
<organism evidence="2 3">
    <name type="scientific">Bradyrhizobium forestalis</name>
    <dbReference type="NCBI Taxonomy" id="1419263"/>
    <lineage>
        <taxon>Bacteria</taxon>
        <taxon>Pseudomonadati</taxon>
        <taxon>Pseudomonadota</taxon>
        <taxon>Alphaproteobacteria</taxon>
        <taxon>Hyphomicrobiales</taxon>
        <taxon>Nitrobacteraceae</taxon>
        <taxon>Bradyrhizobium</taxon>
    </lineage>
</organism>
<dbReference type="EMBL" id="PGVG01000007">
    <property type="protein sequence ID" value="PJG55213.1"/>
    <property type="molecule type" value="Genomic_DNA"/>
</dbReference>
<feature type="compositionally biased region" description="Polar residues" evidence="1">
    <location>
        <begin position="42"/>
        <end position="51"/>
    </location>
</feature>
<dbReference type="RefSeq" id="WP_100232129.1">
    <property type="nucleotide sequence ID" value="NZ_PGVG01000007.1"/>
</dbReference>
<dbReference type="OrthoDB" id="9815800at2"/>
<evidence type="ECO:0008006" key="4">
    <source>
        <dbReference type="Google" id="ProtNLM"/>
    </source>
</evidence>
<dbReference type="NCBIfam" id="TIGR04360">
    <property type="entry name" value="other_trbK"/>
    <property type="match status" value="1"/>
</dbReference>
<evidence type="ECO:0000313" key="3">
    <source>
        <dbReference type="Proteomes" id="UP000231194"/>
    </source>
</evidence>
<name>A0A2M8RBL2_9BRAD</name>
<dbReference type="PROSITE" id="PS51257">
    <property type="entry name" value="PROKAR_LIPOPROTEIN"/>
    <property type="match status" value="1"/>
</dbReference>
<dbReference type="InterPro" id="IPR027587">
    <property type="entry name" value="TrbK"/>
</dbReference>
<keyword evidence="3" id="KW-1185">Reference proteome</keyword>
<accession>A0A2M8RBL2</accession>
<feature type="region of interest" description="Disordered" evidence="1">
    <location>
        <begin position="85"/>
        <end position="124"/>
    </location>
</feature>
<feature type="region of interest" description="Disordered" evidence="1">
    <location>
        <begin position="30"/>
        <end position="53"/>
    </location>
</feature>
<reference evidence="2 3" key="1">
    <citation type="submission" date="2017-11" db="EMBL/GenBank/DDBJ databases">
        <title>Bradyrhizobium forestalis sp. nov., an efficient nitrogen-fixing bacterium isolated from nodules of forest legume species in the Amazon.</title>
        <authorList>
            <person name="Costa E.M."/>
            <person name="Guimaraes A."/>
            <person name="Carvalho T.S."/>
            <person name="Rodrigues T.L."/>
            <person name="Ribeiro P.R.A."/>
            <person name="Lebbe L."/>
            <person name="Willems A."/>
            <person name="Moreira F.M.S."/>
        </authorList>
    </citation>
    <scope>NUCLEOTIDE SEQUENCE [LARGE SCALE GENOMIC DNA]</scope>
    <source>
        <strain evidence="2 3">INPA54B</strain>
    </source>
</reference>
<dbReference type="AlphaFoldDB" id="A0A2M8RBL2"/>
<sequence length="124" mass="13126">MIDIRAFKALSMLTTIGVLVVTACTIQLRGGDDSPPALPKAEQTTGATSSDLARCRSVTAEQTAGYQHCRQVWVENRRRFFGKKAGAAIPGQEDSAAGLAPAPKDQSRISLGYPQPATPEASKP</sequence>
<dbReference type="Proteomes" id="UP000231194">
    <property type="component" value="Unassembled WGS sequence"/>
</dbReference>